<dbReference type="Gene3D" id="3.60.21.10">
    <property type="match status" value="1"/>
</dbReference>
<protein>
    <recommendedName>
        <fullName evidence="1">Phosphoesterase</fullName>
        <ecNumber evidence="1">3.1.4.-</ecNumber>
    </recommendedName>
</protein>
<keyword evidence="4" id="KW-1185">Reference proteome</keyword>
<dbReference type="STRING" id="660518.SAMN05216218_106142"/>
<evidence type="ECO:0000313" key="4">
    <source>
        <dbReference type="Proteomes" id="UP000199076"/>
    </source>
</evidence>
<feature type="domain" description="Calcineurin-like phosphoesterase" evidence="2">
    <location>
        <begin position="1"/>
        <end position="152"/>
    </location>
</feature>
<comment type="similarity">
    <text evidence="1">Belongs to the metallophosphoesterase superfamily. YfcE family.</text>
</comment>
<dbReference type="SUPFAM" id="SSF56300">
    <property type="entry name" value="Metallo-dependent phosphatases"/>
    <property type="match status" value="1"/>
</dbReference>
<dbReference type="GO" id="GO:0016787">
    <property type="term" value="F:hydrolase activity"/>
    <property type="evidence" value="ECO:0007669"/>
    <property type="project" value="UniProtKB-UniRule"/>
</dbReference>
<proteinExistence type="inferred from homology"/>
<evidence type="ECO:0000256" key="1">
    <source>
        <dbReference type="RuleBase" id="RU362039"/>
    </source>
</evidence>
<evidence type="ECO:0000313" key="3">
    <source>
        <dbReference type="EMBL" id="SDF43895.1"/>
    </source>
</evidence>
<name>A0A1G7L361_9EURY</name>
<dbReference type="InterPro" id="IPR029052">
    <property type="entry name" value="Metallo-depent_PP-like"/>
</dbReference>
<dbReference type="GO" id="GO:0046872">
    <property type="term" value="F:metal ion binding"/>
    <property type="evidence" value="ECO:0007669"/>
    <property type="project" value="UniProtKB-KW"/>
</dbReference>
<dbReference type="RefSeq" id="WP_092691124.1">
    <property type="nucleotide sequence ID" value="NZ_FNBK01000006.1"/>
</dbReference>
<dbReference type="Proteomes" id="UP000199076">
    <property type="component" value="Unassembled WGS sequence"/>
</dbReference>
<dbReference type="EC" id="3.1.4.-" evidence="1"/>
<dbReference type="OrthoDB" id="9959at2157"/>
<comment type="cofactor">
    <cofactor evidence="1">
        <name>a divalent metal cation</name>
        <dbReference type="ChEBI" id="CHEBI:60240"/>
    </cofactor>
</comment>
<evidence type="ECO:0000259" key="2">
    <source>
        <dbReference type="Pfam" id="PF12850"/>
    </source>
</evidence>
<reference evidence="4" key="1">
    <citation type="submission" date="2016-10" db="EMBL/GenBank/DDBJ databases">
        <authorList>
            <person name="Varghese N."/>
            <person name="Submissions S."/>
        </authorList>
    </citation>
    <scope>NUCLEOTIDE SEQUENCE [LARGE SCALE GENOMIC DNA]</scope>
    <source>
        <strain evidence="4">IBRC-M 10760</strain>
    </source>
</reference>
<dbReference type="EMBL" id="FNBK01000006">
    <property type="protein sequence ID" value="SDF43895.1"/>
    <property type="molecule type" value="Genomic_DNA"/>
</dbReference>
<keyword evidence="1" id="KW-0479">Metal-binding</keyword>
<accession>A0A1G7L361</accession>
<dbReference type="InterPro" id="IPR024654">
    <property type="entry name" value="Calcineurin-like_PHP_lpxH"/>
</dbReference>
<organism evidence="3 4">
    <name type="scientific">Halorientalis regularis</name>
    <dbReference type="NCBI Taxonomy" id="660518"/>
    <lineage>
        <taxon>Archaea</taxon>
        <taxon>Methanobacteriati</taxon>
        <taxon>Methanobacteriota</taxon>
        <taxon>Stenosarchaea group</taxon>
        <taxon>Halobacteria</taxon>
        <taxon>Halobacteriales</taxon>
        <taxon>Haloarculaceae</taxon>
        <taxon>Halorientalis</taxon>
    </lineage>
</organism>
<dbReference type="AlphaFoldDB" id="A0A1G7L361"/>
<dbReference type="InterPro" id="IPR000979">
    <property type="entry name" value="Phosphodiesterase_MJ0936/Vps29"/>
</dbReference>
<dbReference type="Pfam" id="PF12850">
    <property type="entry name" value="Metallophos_2"/>
    <property type="match status" value="1"/>
</dbReference>
<dbReference type="NCBIfam" id="TIGR00040">
    <property type="entry name" value="yfcE"/>
    <property type="match status" value="1"/>
</dbReference>
<gene>
    <name evidence="3" type="ORF">SAMN05216218_106142</name>
</gene>
<sequence>MEVAIVSDTHVPSRIDRIPDWVRDRLRAADHVVHAGDFDSADALATVEDIASDLTAVSGNTDVGLGLPAVETVTLGGVEFVVTHGTGSPVGYEDRVAETVRDHAGDGPTVGVGGHTHRVLDTVTDGVRLLNPGSATGAPPATQVTLLTAAVEQGSLTIRVHERER</sequence>
<dbReference type="PANTHER" id="PTHR11124">
    <property type="entry name" value="VACUOLAR SORTING PROTEIN VPS29"/>
    <property type="match status" value="1"/>
</dbReference>